<dbReference type="Proteomes" id="UP000298246">
    <property type="component" value="Unassembled WGS sequence"/>
</dbReference>
<dbReference type="OrthoDB" id="1683648at2"/>
<keyword evidence="6" id="KW-1185">Reference proteome</keyword>
<dbReference type="GO" id="GO:0030435">
    <property type="term" value="P:sporulation resulting in formation of a cellular spore"/>
    <property type="evidence" value="ECO:0007669"/>
    <property type="project" value="UniProtKB-KW"/>
</dbReference>
<evidence type="ECO:0000256" key="1">
    <source>
        <dbReference type="ARBA" id="ARBA00004288"/>
    </source>
</evidence>
<accession>A0A4Y8Q7F7</accession>
<dbReference type="GO" id="GO:0042601">
    <property type="term" value="C:endospore-forming forespore"/>
    <property type="evidence" value="ECO:0007669"/>
    <property type="project" value="InterPro"/>
</dbReference>
<evidence type="ECO:0000256" key="3">
    <source>
        <dbReference type="ARBA" id="ARBA00022969"/>
    </source>
</evidence>
<organism evidence="5 6">
    <name type="scientific">Paenibacillus athensensis</name>
    <dbReference type="NCBI Taxonomy" id="1967502"/>
    <lineage>
        <taxon>Bacteria</taxon>
        <taxon>Bacillati</taxon>
        <taxon>Bacillota</taxon>
        <taxon>Bacilli</taxon>
        <taxon>Bacillales</taxon>
        <taxon>Paenibacillaceae</taxon>
        <taxon>Paenibacillus</taxon>
    </lineage>
</organism>
<dbReference type="GO" id="GO:0030436">
    <property type="term" value="P:asexual sporulation"/>
    <property type="evidence" value="ECO:0007669"/>
    <property type="project" value="InterPro"/>
</dbReference>
<dbReference type="InterPro" id="IPR012610">
    <property type="entry name" value="SASP_SspH"/>
</dbReference>
<comment type="similarity">
    <text evidence="2">Belongs to the SspH family.</text>
</comment>
<dbReference type="AlphaFoldDB" id="A0A4Y8Q7F7"/>
<dbReference type="EMBL" id="MYFO01000007">
    <property type="protein sequence ID" value="TFE89289.1"/>
    <property type="molecule type" value="Genomic_DNA"/>
</dbReference>
<reference evidence="5 6" key="1">
    <citation type="submission" date="2017-03" db="EMBL/GenBank/DDBJ databases">
        <title>Isolation of Levoglucosan Utilizing Bacteria.</title>
        <authorList>
            <person name="Arya A.S."/>
        </authorList>
    </citation>
    <scope>NUCLEOTIDE SEQUENCE [LARGE SCALE GENOMIC DNA]</scope>
    <source>
        <strain evidence="5 6">MEC069</strain>
    </source>
</reference>
<dbReference type="RefSeq" id="WP_134751328.1">
    <property type="nucleotide sequence ID" value="NZ_MYFO02000005.1"/>
</dbReference>
<feature type="compositionally biased region" description="Basic and acidic residues" evidence="4">
    <location>
        <begin position="49"/>
        <end position="60"/>
    </location>
</feature>
<gene>
    <name evidence="5" type="ORF">B5M42_07460</name>
</gene>
<dbReference type="Pfam" id="PF08141">
    <property type="entry name" value="SspH"/>
    <property type="match status" value="1"/>
</dbReference>
<sequence length="60" mass="6823">MELFRAQEILADERKINVELNGVAVWIDSVDTDSQQVKVHAEDNPADTRTVEAQELQEVK</sequence>
<evidence type="ECO:0000313" key="5">
    <source>
        <dbReference type="EMBL" id="TFE89289.1"/>
    </source>
</evidence>
<feature type="region of interest" description="Disordered" evidence="4">
    <location>
        <begin position="37"/>
        <end position="60"/>
    </location>
</feature>
<comment type="subcellular location">
    <subcellularLocation>
        <location evidence="1">Spore core</location>
    </subcellularLocation>
</comment>
<protein>
    <submittedName>
        <fullName evidence="5">H-type small acid-soluble spore protein</fullName>
    </submittedName>
</protein>
<comment type="caution">
    <text evidence="5">The sequence shown here is derived from an EMBL/GenBank/DDBJ whole genome shotgun (WGS) entry which is preliminary data.</text>
</comment>
<evidence type="ECO:0000256" key="2">
    <source>
        <dbReference type="ARBA" id="ARBA00006573"/>
    </source>
</evidence>
<keyword evidence="3" id="KW-0749">Sporulation</keyword>
<proteinExistence type="inferred from homology"/>
<name>A0A4Y8Q7F7_9BACL</name>
<evidence type="ECO:0000313" key="6">
    <source>
        <dbReference type="Proteomes" id="UP000298246"/>
    </source>
</evidence>
<evidence type="ECO:0000256" key="4">
    <source>
        <dbReference type="SAM" id="MobiDB-lite"/>
    </source>
</evidence>